<dbReference type="Gene3D" id="3.40.50.10260">
    <property type="entry name" value="YjeF N-terminal domain"/>
    <property type="match status" value="1"/>
</dbReference>
<feature type="binding site" evidence="10">
    <location>
        <position position="161"/>
    </location>
    <ligand>
        <name>K(+)</name>
        <dbReference type="ChEBI" id="CHEBI:29103"/>
    </ligand>
</feature>
<comment type="function">
    <text evidence="10">Catalyzes the epimerization of the S- and R-forms of NAD(P)HX, a damaged form of NAD(P)H that is a result of enzymatic or heat-dependent hydration. This is a prerequisite for the S-specific NAD(P)H-hydrate dehydratase to allow the repair of both epimers of NAD(P)HX.</text>
</comment>
<dbReference type="HAMAP" id="MF_01966">
    <property type="entry name" value="NADHX_epimerase"/>
    <property type="match status" value="1"/>
</dbReference>
<dbReference type="InterPro" id="IPR036652">
    <property type="entry name" value="YjeF_N_dom_sf"/>
</dbReference>
<keyword evidence="4 10" id="KW-0479">Metal-binding</keyword>
<evidence type="ECO:0000256" key="5">
    <source>
        <dbReference type="ARBA" id="ARBA00022741"/>
    </source>
</evidence>
<accession>A0ABQ9ZR65</accession>
<evidence type="ECO:0000256" key="9">
    <source>
        <dbReference type="ARBA" id="ARBA00023235"/>
    </source>
</evidence>
<comment type="similarity">
    <text evidence="10">Belongs to the NnrE/AIBP family.</text>
</comment>
<keyword evidence="7 10" id="KW-0630">Potassium</keyword>
<dbReference type="InterPro" id="IPR032976">
    <property type="entry name" value="YJEFN_prot_NAXE-like"/>
</dbReference>
<evidence type="ECO:0000313" key="13">
    <source>
        <dbReference type="Proteomes" id="UP001234178"/>
    </source>
</evidence>
<comment type="catalytic activity">
    <reaction evidence="1 10">
        <text>(6R)-NADHX = (6S)-NADHX</text>
        <dbReference type="Rhea" id="RHEA:32215"/>
        <dbReference type="ChEBI" id="CHEBI:64074"/>
        <dbReference type="ChEBI" id="CHEBI:64075"/>
        <dbReference type="EC" id="5.1.99.6"/>
    </reaction>
</comment>
<proteinExistence type="inferred from homology"/>
<comment type="caution">
    <text evidence="12">The sequence shown here is derived from an EMBL/GenBank/DDBJ whole genome shotgun (WGS) entry which is preliminary data.</text>
</comment>
<feature type="binding site" evidence="10">
    <location>
        <begin position="165"/>
        <end position="171"/>
    </location>
    <ligand>
        <name>(6S)-NADPHX</name>
        <dbReference type="ChEBI" id="CHEBI:64076"/>
    </ligand>
</feature>
<protein>
    <recommendedName>
        <fullName evidence="3 10">NAD(P)H-hydrate epimerase</fullName>
        <ecNumber evidence="3 10">5.1.99.6</ecNumber>
    </recommendedName>
    <alternativeName>
        <fullName evidence="10">NAD(P)HX epimerase</fullName>
    </alternativeName>
</protein>
<comment type="caution">
    <text evidence="10">Lacks conserved residue(s) required for the propagation of feature annotation.</text>
</comment>
<evidence type="ECO:0000256" key="7">
    <source>
        <dbReference type="ARBA" id="ARBA00022958"/>
    </source>
</evidence>
<organism evidence="12 13">
    <name type="scientific">Daphnia magna</name>
    <dbReference type="NCBI Taxonomy" id="35525"/>
    <lineage>
        <taxon>Eukaryota</taxon>
        <taxon>Metazoa</taxon>
        <taxon>Ecdysozoa</taxon>
        <taxon>Arthropoda</taxon>
        <taxon>Crustacea</taxon>
        <taxon>Branchiopoda</taxon>
        <taxon>Diplostraca</taxon>
        <taxon>Cladocera</taxon>
        <taxon>Anomopoda</taxon>
        <taxon>Daphniidae</taxon>
        <taxon>Daphnia</taxon>
    </lineage>
</organism>
<keyword evidence="5 10" id="KW-0547">Nucleotide-binding</keyword>
<keyword evidence="8 10" id="KW-0520">NAD</keyword>
<dbReference type="PANTHER" id="PTHR13232">
    <property type="entry name" value="NAD(P)H-HYDRATE EPIMERASE"/>
    <property type="match status" value="1"/>
</dbReference>
<dbReference type="EMBL" id="JAOYFB010000005">
    <property type="protein sequence ID" value="KAK4015206.1"/>
    <property type="molecule type" value="Genomic_DNA"/>
</dbReference>
<keyword evidence="9 10" id="KW-0413">Isomerase</keyword>
<sequence length="265" mass="29675">MRSAICVFGKISTFNFANSNQIFGHSQRVWQTRLIHSGNMQPRYLKQAEAIKLDEELFNYFGVEQLMELAGLSCASAIAEEYPESKNVLVVVGPGNNGGDGLVCARHLKMFGYLPEIFYPKRPAKILYENLTKQCELFEIPFLSSFPAQEELNTKYSLIVDALFGFSFKPPIRQEFSEIINTMIQTSTPCCSIDIPSGWDVENGPVDPTNHLNPAMLISLSAPKLCASFFRGIHYLGGRFIAPALATKYELNLPNYPSTQNCVRL</sequence>
<dbReference type="NCBIfam" id="TIGR00197">
    <property type="entry name" value="yjeF_nterm"/>
    <property type="match status" value="1"/>
</dbReference>
<keyword evidence="6" id="KW-0521">NADP</keyword>
<keyword evidence="13" id="KW-1185">Reference proteome</keyword>
<feature type="binding site" evidence="10">
    <location>
        <position position="194"/>
    </location>
    <ligand>
        <name>(6S)-NADPHX</name>
        <dbReference type="ChEBI" id="CHEBI:64076"/>
    </ligand>
</feature>
<feature type="binding site" evidence="10">
    <location>
        <begin position="96"/>
        <end position="100"/>
    </location>
    <ligand>
        <name>(6S)-NADPHX</name>
        <dbReference type="ChEBI" id="CHEBI:64076"/>
    </ligand>
</feature>
<comment type="catalytic activity">
    <reaction evidence="2 10">
        <text>(6R)-NADPHX = (6S)-NADPHX</text>
        <dbReference type="Rhea" id="RHEA:32227"/>
        <dbReference type="ChEBI" id="CHEBI:64076"/>
        <dbReference type="ChEBI" id="CHEBI:64077"/>
        <dbReference type="EC" id="5.1.99.6"/>
    </reaction>
</comment>
<comment type="cofactor">
    <cofactor evidence="10">
        <name>K(+)</name>
        <dbReference type="ChEBI" id="CHEBI:29103"/>
    </cofactor>
    <text evidence="10">Binds 1 potassium ion per subunit.</text>
</comment>
<dbReference type="EC" id="5.1.99.6" evidence="3 10"/>
<reference evidence="12 13" key="1">
    <citation type="journal article" date="2023" name="Nucleic Acids Res.">
        <title>The hologenome of Daphnia magna reveals possible DNA methylation and microbiome-mediated evolution of the host genome.</title>
        <authorList>
            <person name="Chaturvedi A."/>
            <person name="Li X."/>
            <person name="Dhandapani V."/>
            <person name="Marshall H."/>
            <person name="Kissane S."/>
            <person name="Cuenca-Cambronero M."/>
            <person name="Asole G."/>
            <person name="Calvet F."/>
            <person name="Ruiz-Romero M."/>
            <person name="Marangio P."/>
            <person name="Guigo R."/>
            <person name="Rago D."/>
            <person name="Mirbahai L."/>
            <person name="Eastwood N."/>
            <person name="Colbourne J.K."/>
            <person name="Zhou J."/>
            <person name="Mallon E."/>
            <person name="Orsini L."/>
        </authorList>
    </citation>
    <scope>NUCLEOTIDE SEQUENCE [LARGE SCALE GENOMIC DNA]</scope>
    <source>
        <strain evidence="12">LRV0_1</strain>
    </source>
</reference>
<evidence type="ECO:0000256" key="8">
    <source>
        <dbReference type="ARBA" id="ARBA00023027"/>
    </source>
</evidence>
<evidence type="ECO:0000256" key="1">
    <source>
        <dbReference type="ARBA" id="ARBA00000013"/>
    </source>
</evidence>
<feature type="binding site" evidence="10">
    <location>
        <position position="97"/>
    </location>
    <ligand>
        <name>K(+)</name>
        <dbReference type="ChEBI" id="CHEBI:29103"/>
    </ligand>
</feature>
<dbReference type="PROSITE" id="PS51385">
    <property type="entry name" value="YJEF_N"/>
    <property type="match status" value="1"/>
</dbReference>
<evidence type="ECO:0000256" key="3">
    <source>
        <dbReference type="ARBA" id="ARBA00012228"/>
    </source>
</evidence>
<evidence type="ECO:0000256" key="10">
    <source>
        <dbReference type="HAMAP-Rule" id="MF_03159"/>
    </source>
</evidence>
<dbReference type="PANTHER" id="PTHR13232:SF10">
    <property type="entry name" value="NAD(P)H-HYDRATE EPIMERASE"/>
    <property type="match status" value="1"/>
</dbReference>
<feature type="binding site" evidence="10">
    <location>
        <position position="197"/>
    </location>
    <ligand>
        <name>K(+)</name>
        <dbReference type="ChEBI" id="CHEBI:29103"/>
    </ligand>
</feature>
<evidence type="ECO:0000259" key="11">
    <source>
        <dbReference type="PROSITE" id="PS51385"/>
    </source>
</evidence>
<dbReference type="InterPro" id="IPR004443">
    <property type="entry name" value="YjeF_N_dom"/>
</dbReference>
<gene>
    <name evidence="12" type="ORF">OUZ56_030193</name>
</gene>
<feature type="domain" description="YjeF N-terminal" evidence="11">
    <location>
        <begin position="45"/>
        <end position="253"/>
    </location>
</feature>
<evidence type="ECO:0000313" key="12">
    <source>
        <dbReference type="EMBL" id="KAK4015206.1"/>
    </source>
</evidence>
<evidence type="ECO:0000256" key="2">
    <source>
        <dbReference type="ARBA" id="ARBA00000909"/>
    </source>
</evidence>
<dbReference type="SUPFAM" id="SSF64153">
    <property type="entry name" value="YjeF N-terminal domain-like"/>
    <property type="match status" value="1"/>
</dbReference>
<evidence type="ECO:0000256" key="4">
    <source>
        <dbReference type="ARBA" id="ARBA00022723"/>
    </source>
</evidence>
<evidence type="ECO:0000256" key="6">
    <source>
        <dbReference type="ARBA" id="ARBA00022857"/>
    </source>
</evidence>
<name>A0ABQ9ZR65_9CRUS</name>
<dbReference type="Proteomes" id="UP001234178">
    <property type="component" value="Unassembled WGS sequence"/>
</dbReference>
<dbReference type="Pfam" id="PF03853">
    <property type="entry name" value="YjeF_N"/>
    <property type="match status" value="1"/>
</dbReference>